<comment type="caution">
    <text evidence="7">The sequence shown here is derived from an EMBL/GenBank/DDBJ whole genome shotgun (WGS) entry which is preliminary data.</text>
</comment>
<dbReference type="PANTHER" id="PTHR30349:SF41">
    <property type="entry name" value="INTEGRASE_RECOMBINASE PROTEIN MJ0367-RELATED"/>
    <property type="match status" value="1"/>
</dbReference>
<dbReference type="InterPro" id="IPR011010">
    <property type="entry name" value="DNA_brk_join_enz"/>
</dbReference>
<dbReference type="PROSITE" id="PS51900">
    <property type="entry name" value="CB"/>
    <property type="match status" value="1"/>
</dbReference>
<evidence type="ECO:0000256" key="3">
    <source>
        <dbReference type="ARBA" id="ARBA00023172"/>
    </source>
</evidence>
<evidence type="ECO:0000313" key="7">
    <source>
        <dbReference type="EMBL" id="MBT0771839.1"/>
    </source>
</evidence>
<dbReference type="Gene3D" id="1.10.443.10">
    <property type="entry name" value="Intergrase catalytic core"/>
    <property type="match status" value="1"/>
</dbReference>
<dbReference type="Gene3D" id="1.10.150.130">
    <property type="match status" value="1"/>
</dbReference>
<dbReference type="EMBL" id="JAHBAY010000010">
    <property type="protein sequence ID" value="MBT0771839.1"/>
    <property type="molecule type" value="Genomic_DNA"/>
</dbReference>
<gene>
    <name evidence="7" type="ORF">KIH74_23055</name>
</gene>
<evidence type="ECO:0000313" key="8">
    <source>
        <dbReference type="Proteomes" id="UP001197247"/>
    </source>
</evidence>
<dbReference type="RefSeq" id="WP_214158209.1">
    <property type="nucleotide sequence ID" value="NZ_JAHBAY010000010.1"/>
</dbReference>
<organism evidence="7 8">
    <name type="scientific">Kineosporia corallincola</name>
    <dbReference type="NCBI Taxonomy" id="2835133"/>
    <lineage>
        <taxon>Bacteria</taxon>
        <taxon>Bacillati</taxon>
        <taxon>Actinomycetota</taxon>
        <taxon>Actinomycetes</taxon>
        <taxon>Kineosporiales</taxon>
        <taxon>Kineosporiaceae</taxon>
        <taxon>Kineosporia</taxon>
    </lineage>
</organism>
<evidence type="ECO:0000259" key="6">
    <source>
        <dbReference type="PROSITE" id="PS51900"/>
    </source>
</evidence>
<protein>
    <submittedName>
        <fullName evidence="7">Tyrosine-type recombinase/integrase</fullName>
    </submittedName>
</protein>
<accession>A0ABS5TN76</accession>
<sequence length="386" mass="42960">MGSIETLYDQAGKARGYLARWRDEAGASQKKTFLLKHGLRKEDARQHVTKMERAKAVDENEGYDTKITVAALIEKYISLRESDLAEASIEAMRRRLRLHIATTPLGRMPARRVRWSHVQAWATRMRTGSSEATVEATLALVSSALNMAIRDQDIKPTYATHKIAIKDDAAEPTPFVPLEVEDVAAILAQMDPRRRIIAEVQAHTGARVQEVLGLLPPGAGEPIEIDLDAKVIRFREQLHRRRRVRIPMKTPQSRRDVVIGDVLVCLLRDYFAEHPTAGQSVAFTDAEGRPWGYDAYSGHLERAARRAGLSASTHDLRHHHASVLIRANVPLLAIARRLGHKGVRQVEVTYGHLLRAVDTVLRSAVDDAWGEARVAGDLDHGSDGVP</sequence>
<dbReference type="Pfam" id="PF00589">
    <property type="entry name" value="Phage_integrase"/>
    <property type="match status" value="1"/>
</dbReference>
<evidence type="ECO:0000256" key="2">
    <source>
        <dbReference type="ARBA" id="ARBA00023125"/>
    </source>
</evidence>
<dbReference type="InterPro" id="IPR013762">
    <property type="entry name" value="Integrase-like_cat_sf"/>
</dbReference>
<dbReference type="InterPro" id="IPR050090">
    <property type="entry name" value="Tyrosine_recombinase_XerCD"/>
</dbReference>
<evidence type="ECO:0000259" key="5">
    <source>
        <dbReference type="PROSITE" id="PS51898"/>
    </source>
</evidence>
<keyword evidence="2 4" id="KW-0238">DNA-binding</keyword>
<feature type="domain" description="Core-binding (CB)" evidence="6">
    <location>
        <begin position="67"/>
        <end position="149"/>
    </location>
</feature>
<reference evidence="7 8" key="1">
    <citation type="submission" date="2021-05" db="EMBL/GenBank/DDBJ databases">
        <title>Kineosporia and Streptomyces sp. nov. two new marine actinobacteria isolated from Coral.</title>
        <authorList>
            <person name="Buangrab K."/>
            <person name="Sutthacheep M."/>
            <person name="Yeemin T."/>
            <person name="Harunari E."/>
            <person name="Igarashi Y."/>
            <person name="Kanchanasin P."/>
            <person name="Tanasupawat S."/>
            <person name="Phongsopitanun W."/>
        </authorList>
    </citation>
    <scope>NUCLEOTIDE SEQUENCE [LARGE SCALE GENOMIC DNA]</scope>
    <source>
        <strain evidence="7 8">J2-2</strain>
    </source>
</reference>
<keyword evidence="8" id="KW-1185">Reference proteome</keyword>
<dbReference type="InterPro" id="IPR010998">
    <property type="entry name" value="Integrase_recombinase_N"/>
</dbReference>
<dbReference type="PANTHER" id="PTHR30349">
    <property type="entry name" value="PHAGE INTEGRASE-RELATED"/>
    <property type="match status" value="1"/>
</dbReference>
<name>A0ABS5TN76_9ACTN</name>
<dbReference type="Proteomes" id="UP001197247">
    <property type="component" value="Unassembled WGS sequence"/>
</dbReference>
<evidence type="ECO:0000256" key="1">
    <source>
        <dbReference type="ARBA" id="ARBA00008857"/>
    </source>
</evidence>
<dbReference type="SUPFAM" id="SSF56349">
    <property type="entry name" value="DNA breaking-rejoining enzymes"/>
    <property type="match status" value="1"/>
</dbReference>
<dbReference type="CDD" id="cd01189">
    <property type="entry name" value="INT_ICEBs1_C_like"/>
    <property type="match status" value="1"/>
</dbReference>
<feature type="domain" description="Tyr recombinase" evidence="5">
    <location>
        <begin position="173"/>
        <end position="366"/>
    </location>
</feature>
<comment type="similarity">
    <text evidence="1">Belongs to the 'phage' integrase family.</text>
</comment>
<proteinExistence type="inferred from homology"/>
<evidence type="ECO:0000256" key="4">
    <source>
        <dbReference type="PROSITE-ProRule" id="PRU01248"/>
    </source>
</evidence>
<dbReference type="InterPro" id="IPR044068">
    <property type="entry name" value="CB"/>
</dbReference>
<dbReference type="InterPro" id="IPR002104">
    <property type="entry name" value="Integrase_catalytic"/>
</dbReference>
<keyword evidence="3" id="KW-0233">DNA recombination</keyword>
<dbReference type="PROSITE" id="PS51898">
    <property type="entry name" value="TYR_RECOMBINASE"/>
    <property type="match status" value="1"/>
</dbReference>